<evidence type="ECO:0000313" key="1">
    <source>
        <dbReference type="EMBL" id="GBP83982.1"/>
    </source>
</evidence>
<organism evidence="1 2">
    <name type="scientific">Eumeta variegata</name>
    <name type="common">Bagworm moth</name>
    <name type="synonym">Eumeta japonica</name>
    <dbReference type="NCBI Taxonomy" id="151549"/>
    <lineage>
        <taxon>Eukaryota</taxon>
        <taxon>Metazoa</taxon>
        <taxon>Ecdysozoa</taxon>
        <taxon>Arthropoda</taxon>
        <taxon>Hexapoda</taxon>
        <taxon>Insecta</taxon>
        <taxon>Pterygota</taxon>
        <taxon>Neoptera</taxon>
        <taxon>Endopterygota</taxon>
        <taxon>Lepidoptera</taxon>
        <taxon>Glossata</taxon>
        <taxon>Ditrysia</taxon>
        <taxon>Tineoidea</taxon>
        <taxon>Psychidae</taxon>
        <taxon>Oiketicinae</taxon>
        <taxon>Eumeta</taxon>
    </lineage>
</organism>
<gene>
    <name evidence="1" type="ORF">EVAR_46613_1</name>
</gene>
<evidence type="ECO:0000313" key="2">
    <source>
        <dbReference type="Proteomes" id="UP000299102"/>
    </source>
</evidence>
<sequence>MSVCTNVPLQASRIHGPSRPPAPTNYELFVALREEEEYWDGEVVNEVKLFTAALLLYACLSAIYYAKFNPIIPDYDREYDDYFLERTVGRSARSLDVSQLASGVSWMNPRTFQFILDAISKNYET</sequence>
<name>A0A4C1Z9J6_EUMVA</name>
<dbReference type="OrthoDB" id="7614304at2759"/>
<dbReference type="Proteomes" id="UP000299102">
    <property type="component" value="Unassembled WGS sequence"/>
</dbReference>
<dbReference type="STRING" id="151549.A0A4C1Z9J6"/>
<reference evidence="1 2" key="1">
    <citation type="journal article" date="2019" name="Commun. Biol.">
        <title>The bagworm genome reveals a unique fibroin gene that provides high tensile strength.</title>
        <authorList>
            <person name="Kono N."/>
            <person name="Nakamura H."/>
            <person name="Ohtoshi R."/>
            <person name="Tomita M."/>
            <person name="Numata K."/>
            <person name="Arakawa K."/>
        </authorList>
    </citation>
    <scope>NUCLEOTIDE SEQUENCE [LARGE SCALE GENOMIC DNA]</scope>
</reference>
<proteinExistence type="predicted"/>
<dbReference type="EMBL" id="BGZK01001652">
    <property type="protein sequence ID" value="GBP83982.1"/>
    <property type="molecule type" value="Genomic_DNA"/>
</dbReference>
<accession>A0A4C1Z9J6</accession>
<dbReference type="AlphaFoldDB" id="A0A4C1Z9J6"/>
<protein>
    <submittedName>
        <fullName evidence="1">Uncharacterized protein</fullName>
    </submittedName>
</protein>
<comment type="caution">
    <text evidence="1">The sequence shown here is derived from an EMBL/GenBank/DDBJ whole genome shotgun (WGS) entry which is preliminary data.</text>
</comment>
<keyword evidence="2" id="KW-1185">Reference proteome</keyword>